<dbReference type="Proteomes" id="UP000003346">
    <property type="component" value="Unassembled WGS sequence"/>
</dbReference>
<dbReference type="HOGENOM" id="CLU_031040_10_1_9"/>
<dbReference type="EC" id="1.8.4.11" evidence="5"/>
<dbReference type="PANTHER" id="PTHR43774:SF1">
    <property type="entry name" value="PEPTIDE METHIONINE SULFOXIDE REDUCTASE MSRA 2"/>
    <property type="match status" value="1"/>
</dbReference>
<comment type="catalytic activity">
    <reaction evidence="3 5">
        <text>L-methionyl-[protein] + [thioredoxin]-disulfide + H2O = L-methionyl-(S)-S-oxide-[protein] + [thioredoxin]-dithiol</text>
        <dbReference type="Rhea" id="RHEA:14217"/>
        <dbReference type="Rhea" id="RHEA-COMP:10698"/>
        <dbReference type="Rhea" id="RHEA-COMP:10700"/>
        <dbReference type="Rhea" id="RHEA-COMP:12313"/>
        <dbReference type="Rhea" id="RHEA-COMP:12315"/>
        <dbReference type="ChEBI" id="CHEBI:15377"/>
        <dbReference type="ChEBI" id="CHEBI:16044"/>
        <dbReference type="ChEBI" id="CHEBI:29950"/>
        <dbReference type="ChEBI" id="CHEBI:44120"/>
        <dbReference type="ChEBI" id="CHEBI:50058"/>
        <dbReference type="EC" id="1.8.4.11"/>
    </reaction>
</comment>
<comment type="function">
    <text evidence="5">Has an important function as a repair enzyme for proteins that have been inactivated by oxidation. Catalyzes the reversible oxidation-reduction of methionine sulfoxide in proteins to methionine.</text>
</comment>
<evidence type="ECO:0000256" key="2">
    <source>
        <dbReference type="ARBA" id="ARBA00023002"/>
    </source>
</evidence>
<dbReference type="InterPro" id="IPR036509">
    <property type="entry name" value="Met_Sox_Rdtase_MsrA_sf"/>
</dbReference>
<dbReference type="SUPFAM" id="SSF55068">
    <property type="entry name" value="Peptide methionine sulfoxide reductase"/>
    <property type="match status" value="1"/>
</dbReference>
<accession>A0NKH8</accession>
<dbReference type="InterPro" id="IPR002569">
    <property type="entry name" value="Met_Sox_Rdtase_MsrA_dom"/>
</dbReference>
<name>A0NKH8_OENOE</name>
<dbReference type="PANTHER" id="PTHR43774">
    <property type="entry name" value="PEPTIDE METHIONINE SULFOXIDE REDUCTASE"/>
    <property type="match status" value="1"/>
</dbReference>
<dbReference type="AlphaFoldDB" id="A0NKH8"/>
<evidence type="ECO:0000256" key="5">
    <source>
        <dbReference type="HAMAP-Rule" id="MF_01401"/>
    </source>
</evidence>
<evidence type="ECO:0000256" key="3">
    <source>
        <dbReference type="ARBA" id="ARBA00047806"/>
    </source>
</evidence>
<comment type="caution">
    <text evidence="7">The sequence shown here is derived from an EMBL/GenBank/DDBJ whole genome shotgun (WGS) entry which is preliminary data.</text>
</comment>
<evidence type="ECO:0000313" key="7">
    <source>
        <dbReference type="EMBL" id="EAV39031.1"/>
    </source>
</evidence>
<evidence type="ECO:0000256" key="4">
    <source>
        <dbReference type="ARBA" id="ARBA00048782"/>
    </source>
</evidence>
<comment type="similarity">
    <text evidence="1 5">Belongs to the MsrA Met sulfoxide reductase family.</text>
</comment>
<evidence type="ECO:0000313" key="8">
    <source>
        <dbReference type="Proteomes" id="UP000003346"/>
    </source>
</evidence>
<evidence type="ECO:0000256" key="1">
    <source>
        <dbReference type="ARBA" id="ARBA00005591"/>
    </source>
</evidence>
<dbReference type="Pfam" id="PF01625">
    <property type="entry name" value="PMSR"/>
    <property type="match status" value="1"/>
</dbReference>
<dbReference type="EMBL" id="AAUV01000058">
    <property type="protein sequence ID" value="EAV39031.1"/>
    <property type="molecule type" value="Genomic_DNA"/>
</dbReference>
<reference evidence="7 8" key="1">
    <citation type="submission" date="2006-11" db="EMBL/GenBank/DDBJ databases">
        <authorList>
            <consortium name="Laboratoire de Microbiologie (Universite Bourgogne)"/>
            <consortium name="GENOME Express"/>
            <consortium name="UMR Oenologie Ampelologie (Universite Bordeaux 2)"/>
            <person name="Guzzo J."/>
        </authorList>
    </citation>
    <scope>NUCLEOTIDE SEQUENCE [LARGE SCALE GENOMIC DNA]</scope>
    <source>
        <strain evidence="7 8">ATCC BAA-1163</strain>
    </source>
</reference>
<protein>
    <recommendedName>
        <fullName evidence="5">Peptide methionine sulfoxide reductase MsrA</fullName>
        <shortName evidence="5">Protein-methionine-S-oxide reductase</shortName>
        <ecNumber evidence="5">1.8.4.11</ecNumber>
    </recommendedName>
    <alternativeName>
        <fullName evidence="5">Peptide-methionine (S)-S-oxide reductase</fullName>
        <shortName evidence="5">Peptide Met(O) reductase</shortName>
    </alternativeName>
</protein>
<gene>
    <name evidence="5" type="primary">msrA</name>
    <name evidence="7" type="ORF">OENOO_63065</name>
</gene>
<feature type="domain" description="Peptide methionine sulphoxide reductase MsrA" evidence="6">
    <location>
        <begin position="18"/>
        <end position="168"/>
    </location>
</feature>
<evidence type="ECO:0000259" key="6">
    <source>
        <dbReference type="Pfam" id="PF01625"/>
    </source>
</evidence>
<keyword evidence="2 5" id="KW-0560">Oxidoreductase</keyword>
<feature type="active site" evidence="5">
    <location>
        <position position="25"/>
    </location>
</feature>
<dbReference type="GO" id="GO:0008113">
    <property type="term" value="F:peptide-methionine (S)-S-oxide reductase activity"/>
    <property type="evidence" value="ECO:0007669"/>
    <property type="project" value="UniProtKB-UniRule"/>
</dbReference>
<proteinExistence type="inferred from homology"/>
<dbReference type="NCBIfam" id="TIGR00401">
    <property type="entry name" value="msrA"/>
    <property type="match status" value="1"/>
</dbReference>
<dbReference type="HAMAP" id="MF_01401">
    <property type="entry name" value="MsrA"/>
    <property type="match status" value="1"/>
</dbReference>
<sequence length="191" mass="22008">MESVHPLKEFIMANEIQTAIFAGGCFWCMVEPFDSLPGIIKVRSGYTGGHVDHPTYEQVSSHQTGHTEAVKIWFDPKKISYAELVDLYWQVTDPTDAGGQFQDRGDNYRPVIFVNSDSQYQTALSSKQKLLDSGVFGEDPIVTKIEKAQTFWEAEDYHQDFYKYNQARMKVQDAPREDFIKEHWNKQKADD</sequence>
<dbReference type="Gene3D" id="3.30.1060.10">
    <property type="entry name" value="Peptide methionine sulphoxide reductase MsrA"/>
    <property type="match status" value="1"/>
</dbReference>
<comment type="catalytic activity">
    <reaction evidence="4 5">
        <text>[thioredoxin]-disulfide + L-methionine + H2O = L-methionine (S)-S-oxide + [thioredoxin]-dithiol</text>
        <dbReference type="Rhea" id="RHEA:19993"/>
        <dbReference type="Rhea" id="RHEA-COMP:10698"/>
        <dbReference type="Rhea" id="RHEA-COMP:10700"/>
        <dbReference type="ChEBI" id="CHEBI:15377"/>
        <dbReference type="ChEBI" id="CHEBI:29950"/>
        <dbReference type="ChEBI" id="CHEBI:50058"/>
        <dbReference type="ChEBI" id="CHEBI:57844"/>
        <dbReference type="ChEBI" id="CHEBI:58772"/>
        <dbReference type="EC" id="1.8.4.11"/>
    </reaction>
</comment>
<dbReference type="GO" id="GO:0033744">
    <property type="term" value="F:L-methionine:thioredoxin-disulfide S-oxidoreductase activity"/>
    <property type="evidence" value="ECO:0007669"/>
    <property type="project" value="RHEA"/>
</dbReference>
<organism evidence="7 8">
    <name type="scientific">Oenococcus oeni ATCC BAA-1163</name>
    <dbReference type="NCBI Taxonomy" id="379360"/>
    <lineage>
        <taxon>Bacteria</taxon>
        <taxon>Bacillati</taxon>
        <taxon>Bacillota</taxon>
        <taxon>Bacilli</taxon>
        <taxon>Lactobacillales</taxon>
        <taxon>Lactobacillaceae</taxon>
        <taxon>Oenococcus</taxon>
    </lineage>
</organism>